<gene>
    <name evidence="7" type="ORF">AM231_09395</name>
</gene>
<feature type="domain" description="HTH araC/xylS-type" evidence="5">
    <location>
        <begin position="434"/>
        <end position="532"/>
    </location>
</feature>
<dbReference type="InterPro" id="IPR001789">
    <property type="entry name" value="Sig_transdc_resp-reg_receiver"/>
</dbReference>
<reference evidence="8" key="1">
    <citation type="submission" date="2015-08" db="EMBL/GenBank/DDBJ databases">
        <title>Genome sequencing project for genomic taxonomy and phylogenomics of Bacillus-like bacteria.</title>
        <authorList>
            <person name="Liu B."/>
            <person name="Wang J."/>
            <person name="Zhu Y."/>
            <person name="Liu G."/>
            <person name="Chen Q."/>
            <person name="Chen Z."/>
            <person name="Lan J."/>
            <person name="Che J."/>
            <person name="Ge C."/>
            <person name="Shi H."/>
            <person name="Pan Z."/>
            <person name="Liu X."/>
        </authorList>
    </citation>
    <scope>NUCLEOTIDE SEQUENCE [LARGE SCALE GENOMIC DNA]</scope>
    <source>
        <strain evidence="8">FJAT-22460</strain>
    </source>
</reference>
<evidence type="ECO:0000256" key="3">
    <source>
        <dbReference type="ARBA" id="ARBA00023163"/>
    </source>
</evidence>
<dbReference type="OrthoDB" id="342399at2"/>
<organism evidence="7 8">
    <name type="scientific">Paenibacillus solani</name>
    <dbReference type="NCBI Taxonomy" id="1705565"/>
    <lineage>
        <taxon>Bacteria</taxon>
        <taxon>Bacillati</taxon>
        <taxon>Bacillota</taxon>
        <taxon>Bacilli</taxon>
        <taxon>Bacillales</taxon>
        <taxon>Paenibacillaceae</taxon>
        <taxon>Paenibacillus</taxon>
    </lineage>
</organism>
<dbReference type="GO" id="GO:0000160">
    <property type="term" value="P:phosphorelay signal transduction system"/>
    <property type="evidence" value="ECO:0007669"/>
    <property type="project" value="InterPro"/>
</dbReference>
<keyword evidence="3" id="KW-0804">Transcription</keyword>
<dbReference type="RefSeq" id="WP_054402386.1">
    <property type="nucleotide sequence ID" value="NZ_LIUT01000001.1"/>
</dbReference>
<dbReference type="PROSITE" id="PS01124">
    <property type="entry name" value="HTH_ARAC_FAMILY_2"/>
    <property type="match status" value="1"/>
</dbReference>
<accession>A0A0M1P4U9</accession>
<proteinExistence type="predicted"/>
<dbReference type="Pfam" id="PF12833">
    <property type="entry name" value="HTH_18"/>
    <property type="match status" value="1"/>
</dbReference>
<dbReference type="InterPro" id="IPR018062">
    <property type="entry name" value="HTH_AraC-typ_CS"/>
</dbReference>
<dbReference type="PANTHER" id="PTHR43280">
    <property type="entry name" value="ARAC-FAMILY TRANSCRIPTIONAL REGULATOR"/>
    <property type="match status" value="1"/>
</dbReference>
<dbReference type="PANTHER" id="PTHR43280:SF28">
    <property type="entry name" value="HTH-TYPE TRANSCRIPTIONAL ACTIVATOR RHAS"/>
    <property type="match status" value="1"/>
</dbReference>
<keyword evidence="4" id="KW-0597">Phosphoprotein</keyword>
<dbReference type="SUPFAM" id="SSF46689">
    <property type="entry name" value="Homeodomain-like"/>
    <property type="match status" value="2"/>
</dbReference>
<feature type="domain" description="Response regulatory" evidence="6">
    <location>
        <begin position="4"/>
        <end position="120"/>
    </location>
</feature>
<evidence type="ECO:0000256" key="1">
    <source>
        <dbReference type="ARBA" id="ARBA00023015"/>
    </source>
</evidence>
<evidence type="ECO:0000259" key="5">
    <source>
        <dbReference type="PROSITE" id="PS01124"/>
    </source>
</evidence>
<dbReference type="PROSITE" id="PS50110">
    <property type="entry name" value="RESPONSE_REGULATORY"/>
    <property type="match status" value="1"/>
</dbReference>
<dbReference type="AlphaFoldDB" id="A0A0M1P4U9"/>
<protein>
    <submittedName>
        <fullName evidence="7">AraC family transcriptional regulator</fullName>
    </submittedName>
</protein>
<dbReference type="Gene3D" id="3.40.50.2300">
    <property type="match status" value="1"/>
</dbReference>
<dbReference type="EMBL" id="LIUT01000001">
    <property type="protein sequence ID" value="KOR89335.1"/>
    <property type="molecule type" value="Genomic_DNA"/>
</dbReference>
<dbReference type="Proteomes" id="UP000036932">
    <property type="component" value="Unassembled WGS sequence"/>
</dbReference>
<dbReference type="PROSITE" id="PS00041">
    <property type="entry name" value="HTH_ARAC_FAMILY_1"/>
    <property type="match status" value="1"/>
</dbReference>
<dbReference type="SMART" id="SM00342">
    <property type="entry name" value="HTH_ARAC"/>
    <property type="match status" value="1"/>
</dbReference>
<dbReference type="InterPro" id="IPR011006">
    <property type="entry name" value="CheY-like_superfamily"/>
</dbReference>
<evidence type="ECO:0000313" key="8">
    <source>
        <dbReference type="Proteomes" id="UP000036932"/>
    </source>
</evidence>
<dbReference type="InterPro" id="IPR018060">
    <property type="entry name" value="HTH_AraC"/>
</dbReference>
<keyword evidence="1" id="KW-0805">Transcription regulation</keyword>
<keyword evidence="8" id="KW-1185">Reference proteome</keyword>
<feature type="modified residue" description="4-aspartylphosphate" evidence="4">
    <location>
        <position position="55"/>
    </location>
</feature>
<dbReference type="GO" id="GO:0043565">
    <property type="term" value="F:sequence-specific DNA binding"/>
    <property type="evidence" value="ECO:0007669"/>
    <property type="project" value="InterPro"/>
</dbReference>
<dbReference type="PATRIC" id="fig|1705565.3.peg.3852"/>
<evidence type="ECO:0000256" key="2">
    <source>
        <dbReference type="ARBA" id="ARBA00023125"/>
    </source>
</evidence>
<dbReference type="CDD" id="cd17536">
    <property type="entry name" value="REC_YesN-like"/>
    <property type="match status" value="1"/>
</dbReference>
<evidence type="ECO:0000313" key="7">
    <source>
        <dbReference type="EMBL" id="KOR89335.1"/>
    </source>
</evidence>
<dbReference type="Pfam" id="PF00072">
    <property type="entry name" value="Response_reg"/>
    <property type="match status" value="1"/>
</dbReference>
<keyword evidence="2" id="KW-0238">DNA-binding</keyword>
<dbReference type="GO" id="GO:0003700">
    <property type="term" value="F:DNA-binding transcription factor activity"/>
    <property type="evidence" value="ECO:0007669"/>
    <property type="project" value="InterPro"/>
</dbReference>
<name>A0A0M1P4U9_9BACL</name>
<comment type="caution">
    <text evidence="7">The sequence shown here is derived from an EMBL/GenBank/DDBJ whole genome shotgun (WGS) entry which is preliminary data.</text>
</comment>
<dbReference type="SMART" id="SM00448">
    <property type="entry name" value="REC"/>
    <property type="match status" value="1"/>
</dbReference>
<evidence type="ECO:0000256" key="4">
    <source>
        <dbReference type="PROSITE-ProRule" id="PRU00169"/>
    </source>
</evidence>
<sequence length="533" mass="62547">MLTAILVDDDYPVVRYLSQSIAWKELDIELIGCYSNGLEAWEDAQGKQPDIIITDIGMPKMNGLEMLEKFNKANPQFRAVILSCHNEFHYAQQAMKLKVSDYILKESLNVDQLQQLLHNIAADLNAEKHKAAEVMMYMYKESLNRPALKDKLLKDTLYQLSWTKEAWIKHARLYGVDLKARCYLPFIVSIDRMPEVSRIRQMNDYTIAFAVENVLQEVLDSMHRCMIFHFSNKELVVLICCDDPAKEQQLLYYSLQRCITSIKQYLKISVTCLLGRETAGPEDLRMVLMPMLKEWSHRFYLEESSICRFEKNSFASGDMYDEYAAFFSRINDTLALNRPEHLEEIVKEWAAWVEANRFPPADVKEWVLQLLMDLQMKTKVTLQVQDSITEEKLYDVINDIHSMQHLRSWVVVYLTELSRRLSVLSIRSKRSEIIRAQKYVIQHVTEKLTLEEMAGYLNLNSSYFSRLFKRETNQNFIEYVNMVKLQKAKQLLQQSNKTVEEISDYLGYANKSYFIKLFKREIGMTPSEFTSWN</sequence>
<evidence type="ECO:0000259" key="6">
    <source>
        <dbReference type="PROSITE" id="PS50110"/>
    </source>
</evidence>
<dbReference type="InterPro" id="IPR009057">
    <property type="entry name" value="Homeodomain-like_sf"/>
</dbReference>
<dbReference type="SUPFAM" id="SSF52172">
    <property type="entry name" value="CheY-like"/>
    <property type="match status" value="1"/>
</dbReference>
<dbReference type="Gene3D" id="1.10.10.60">
    <property type="entry name" value="Homeodomain-like"/>
    <property type="match status" value="2"/>
</dbReference>
<dbReference type="PRINTS" id="PR00032">
    <property type="entry name" value="HTHARAC"/>
</dbReference>
<dbReference type="InterPro" id="IPR020449">
    <property type="entry name" value="Tscrpt_reg_AraC-type_HTH"/>
</dbReference>